<keyword evidence="1" id="KW-0238">DNA-binding</keyword>
<evidence type="ECO:0000313" key="1">
    <source>
        <dbReference type="EMBL" id="NYF90978.1"/>
    </source>
</evidence>
<evidence type="ECO:0000313" key="2">
    <source>
        <dbReference type="Proteomes" id="UP000564385"/>
    </source>
</evidence>
<reference evidence="1 2" key="1">
    <citation type="submission" date="2020-07" db="EMBL/GenBank/DDBJ databases">
        <title>Genomic Encyclopedia of Type Strains, Phase IV (KMG-V): Genome sequencing to study the core and pangenomes of soil and plant-associated prokaryotes.</title>
        <authorList>
            <person name="Whitman W."/>
        </authorList>
    </citation>
    <scope>NUCLEOTIDE SEQUENCE [LARGE SCALE GENOMIC DNA]</scope>
    <source>
        <strain evidence="1 2">M8UP22</strain>
    </source>
</reference>
<dbReference type="Proteomes" id="UP000564385">
    <property type="component" value="Unassembled WGS sequence"/>
</dbReference>
<gene>
    <name evidence="1" type="ORF">HDF08_003080</name>
</gene>
<accession>A0A852VDL5</accession>
<dbReference type="GO" id="GO:0003677">
    <property type="term" value="F:DNA binding"/>
    <property type="evidence" value="ECO:0007669"/>
    <property type="project" value="UniProtKB-KW"/>
</dbReference>
<organism evidence="1 2">
    <name type="scientific">Tunturiibacter lichenicola</name>
    <dbReference type="NCBI Taxonomy" id="2051959"/>
    <lineage>
        <taxon>Bacteria</taxon>
        <taxon>Pseudomonadati</taxon>
        <taxon>Acidobacteriota</taxon>
        <taxon>Terriglobia</taxon>
        <taxon>Terriglobales</taxon>
        <taxon>Acidobacteriaceae</taxon>
        <taxon>Tunturiibacter</taxon>
    </lineage>
</organism>
<sequence>MLEQAGFAVVSACSQGEIDCLPLNPAIELAVLGHSLSDEEQTTIADDLRAKWPSAKILHLTEYQGSLERVAQNEYRSDSFDPSQFVADCRQILGA</sequence>
<comment type="caution">
    <text evidence="1">The sequence shown here is derived from an EMBL/GenBank/DDBJ whole genome shotgun (WGS) entry which is preliminary data.</text>
</comment>
<dbReference type="AlphaFoldDB" id="A0A852VDL5"/>
<protein>
    <submittedName>
        <fullName evidence="1">DNA-binding response OmpR family regulator</fullName>
    </submittedName>
</protein>
<name>A0A852VDL5_9BACT</name>
<dbReference type="EMBL" id="JACCCU010000002">
    <property type="protein sequence ID" value="NYF90978.1"/>
    <property type="molecule type" value="Genomic_DNA"/>
</dbReference>
<proteinExistence type="predicted"/>